<evidence type="ECO:0000256" key="5">
    <source>
        <dbReference type="PROSITE-ProRule" id="PRU00277"/>
    </source>
</evidence>
<dbReference type="OrthoDB" id="1902587at2759"/>
<keyword evidence="6" id="KW-0812">Transmembrane</keyword>
<dbReference type="Proteomes" id="UP000596742">
    <property type="component" value="Unassembled WGS sequence"/>
</dbReference>
<protein>
    <recommendedName>
        <fullName evidence="2 5">peptidylprolyl isomerase</fullName>
        <ecNumber evidence="2 5">5.2.1.8</ecNumber>
    </recommendedName>
</protein>
<keyword evidence="6" id="KW-1133">Transmembrane helix</keyword>
<reference evidence="8" key="1">
    <citation type="submission" date="2018-11" db="EMBL/GenBank/DDBJ databases">
        <authorList>
            <person name="Alioto T."/>
            <person name="Alioto T."/>
        </authorList>
    </citation>
    <scope>NUCLEOTIDE SEQUENCE</scope>
</reference>
<evidence type="ECO:0000259" key="7">
    <source>
        <dbReference type="PROSITE" id="PS50059"/>
    </source>
</evidence>
<dbReference type="EMBL" id="UYJE01004764">
    <property type="protein sequence ID" value="VDI31144.1"/>
    <property type="molecule type" value="Genomic_DNA"/>
</dbReference>
<evidence type="ECO:0000313" key="9">
    <source>
        <dbReference type="Proteomes" id="UP000596742"/>
    </source>
</evidence>
<dbReference type="Pfam" id="PF00254">
    <property type="entry name" value="FKBP_C"/>
    <property type="match status" value="1"/>
</dbReference>
<proteinExistence type="predicted"/>
<evidence type="ECO:0000256" key="2">
    <source>
        <dbReference type="ARBA" id="ARBA00013194"/>
    </source>
</evidence>
<feature type="transmembrane region" description="Helical" evidence="6">
    <location>
        <begin position="121"/>
        <end position="144"/>
    </location>
</feature>
<evidence type="ECO:0000313" key="8">
    <source>
        <dbReference type="EMBL" id="VDI31144.1"/>
    </source>
</evidence>
<dbReference type="InterPro" id="IPR001179">
    <property type="entry name" value="PPIase_FKBP_dom"/>
</dbReference>
<gene>
    <name evidence="8" type="ORF">MGAL_10B090571</name>
</gene>
<evidence type="ECO:0000256" key="6">
    <source>
        <dbReference type="SAM" id="Phobius"/>
    </source>
</evidence>
<comment type="caution">
    <text evidence="8">The sequence shown here is derived from an EMBL/GenBank/DDBJ whole genome shotgun (WGS) entry which is preliminary data.</text>
</comment>
<dbReference type="InterPro" id="IPR050689">
    <property type="entry name" value="FKBP-type_PPIase"/>
</dbReference>
<evidence type="ECO:0000256" key="4">
    <source>
        <dbReference type="ARBA" id="ARBA00023235"/>
    </source>
</evidence>
<dbReference type="EC" id="5.2.1.8" evidence="2 5"/>
<evidence type="ECO:0000256" key="3">
    <source>
        <dbReference type="ARBA" id="ARBA00023110"/>
    </source>
</evidence>
<comment type="catalytic activity">
    <reaction evidence="1 5">
        <text>[protein]-peptidylproline (omega=180) = [protein]-peptidylproline (omega=0)</text>
        <dbReference type="Rhea" id="RHEA:16237"/>
        <dbReference type="Rhea" id="RHEA-COMP:10747"/>
        <dbReference type="Rhea" id="RHEA-COMP:10748"/>
        <dbReference type="ChEBI" id="CHEBI:83833"/>
        <dbReference type="ChEBI" id="CHEBI:83834"/>
        <dbReference type="EC" id="5.2.1.8"/>
    </reaction>
</comment>
<feature type="domain" description="PPIase FKBP-type" evidence="7">
    <location>
        <begin position="20"/>
        <end position="90"/>
    </location>
</feature>
<dbReference type="GO" id="GO:0005737">
    <property type="term" value="C:cytoplasm"/>
    <property type="evidence" value="ECO:0007669"/>
    <property type="project" value="TreeGrafter"/>
</dbReference>
<dbReference type="PANTHER" id="PTHR10516:SF443">
    <property type="entry name" value="FK506-BINDING PROTEIN 59-RELATED"/>
    <property type="match status" value="1"/>
</dbReference>
<keyword evidence="3 5" id="KW-0697">Rotamase</keyword>
<organism evidence="8 9">
    <name type="scientific">Mytilus galloprovincialis</name>
    <name type="common">Mediterranean mussel</name>
    <dbReference type="NCBI Taxonomy" id="29158"/>
    <lineage>
        <taxon>Eukaryota</taxon>
        <taxon>Metazoa</taxon>
        <taxon>Spiralia</taxon>
        <taxon>Lophotrochozoa</taxon>
        <taxon>Mollusca</taxon>
        <taxon>Bivalvia</taxon>
        <taxon>Autobranchia</taxon>
        <taxon>Pteriomorphia</taxon>
        <taxon>Mytilida</taxon>
        <taxon>Mytiloidea</taxon>
        <taxon>Mytilidae</taxon>
        <taxon>Mytilinae</taxon>
        <taxon>Mytilus</taxon>
    </lineage>
</organism>
<accession>A0A8B6EBJ6</accession>
<keyword evidence="6" id="KW-0472">Membrane</keyword>
<sequence>MGVEVAVTTPGDGTNYPKKGQTVKVHYTGTLTNGKKFDSSRDRGKPFEFRIGTGQVIRGWDEGVAQMSKGEKAILTCSPDYAYGDKGAAGVKSLRYDKSFISLHLQTKNRGHETPDWFVQFLWALYAAYISIAITCIICPYCVLLNEKNIEGKECMTVLLIASCFSSVNENDTEETRYSRRACLSCYSDIRNAHLPPQKIIKNVSPDNTS</sequence>
<name>A0A8B6EBJ6_MYTGA</name>
<dbReference type="SUPFAM" id="SSF54534">
    <property type="entry name" value="FKBP-like"/>
    <property type="match status" value="1"/>
</dbReference>
<evidence type="ECO:0000256" key="1">
    <source>
        <dbReference type="ARBA" id="ARBA00000971"/>
    </source>
</evidence>
<dbReference type="GO" id="GO:0003755">
    <property type="term" value="F:peptidyl-prolyl cis-trans isomerase activity"/>
    <property type="evidence" value="ECO:0007669"/>
    <property type="project" value="UniProtKB-KW"/>
</dbReference>
<dbReference type="Gene3D" id="3.10.50.40">
    <property type="match status" value="1"/>
</dbReference>
<dbReference type="AlphaFoldDB" id="A0A8B6EBJ6"/>
<keyword evidence="9" id="KW-1185">Reference proteome</keyword>
<dbReference type="InterPro" id="IPR046357">
    <property type="entry name" value="PPIase_dom_sf"/>
</dbReference>
<keyword evidence="4 5" id="KW-0413">Isomerase</keyword>
<dbReference type="PANTHER" id="PTHR10516">
    <property type="entry name" value="PEPTIDYL-PROLYL CIS-TRANS ISOMERASE"/>
    <property type="match status" value="1"/>
</dbReference>
<dbReference type="FunFam" id="3.10.50.40:FF:000025">
    <property type="entry name" value="Peptidylprolyl isomerase"/>
    <property type="match status" value="1"/>
</dbReference>
<dbReference type="PROSITE" id="PS50059">
    <property type="entry name" value="FKBP_PPIASE"/>
    <property type="match status" value="1"/>
</dbReference>